<reference evidence="1" key="1">
    <citation type="submission" date="2014-09" db="EMBL/GenBank/DDBJ databases">
        <authorList>
            <person name="Magalhaes I.L.F."/>
            <person name="Oliveira U."/>
            <person name="Santos F.R."/>
            <person name="Vidigal T.H.D.A."/>
            <person name="Brescovit A.D."/>
            <person name="Santos A.J."/>
        </authorList>
    </citation>
    <scope>NUCLEOTIDE SEQUENCE</scope>
    <source>
        <tissue evidence="1">Shoot tissue taken approximately 20 cm above the soil surface</tissue>
    </source>
</reference>
<name>A0A0A9C9F1_ARUDO</name>
<proteinExistence type="predicted"/>
<sequence>MREQRRAWAPGAGC</sequence>
<evidence type="ECO:0000313" key="1">
    <source>
        <dbReference type="EMBL" id="JAD70035.1"/>
    </source>
</evidence>
<organism evidence="1">
    <name type="scientific">Arundo donax</name>
    <name type="common">Giant reed</name>
    <name type="synonym">Donax arundinaceus</name>
    <dbReference type="NCBI Taxonomy" id="35708"/>
    <lineage>
        <taxon>Eukaryota</taxon>
        <taxon>Viridiplantae</taxon>
        <taxon>Streptophyta</taxon>
        <taxon>Embryophyta</taxon>
        <taxon>Tracheophyta</taxon>
        <taxon>Spermatophyta</taxon>
        <taxon>Magnoliopsida</taxon>
        <taxon>Liliopsida</taxon>
        <taxon>Poales</taxon>
        <taxon>Poaceae</taxon>
        <taxon>PACMAD clade</taxon>
        <taxon>Arundinoideae</taxon>
        <taxon>Arundineae</taxon>
        <taxon>Arundo</taxon>
    </lineage>
</organism>
<reference evidence="1" key="2">
    <citation type="journal article" date="2015" name="Data Brief">
        <title>Shoot transcriptome of the giant reed, Arundo donax.</title>
        <authorList>
            <person name="Barrero R.A."/>
            <person name="Guerrero F.D."/>
            <person name="Moolhuijzen P."/>
            <person name="Goolsby J.A."/>
            <person name="Tidwell J."/>
            <person name="Bellgard S.E."/>
            <person name="Bellgard M.I."/>
        </authorList>
    </citation>
    <scope>NUCLEOTIDE SEQUENCE</scope>
    <source>
        <tissue evidence="1">Shoot tissue taken approximately 20 cm above the soil surface</tissue>
    </source>
</reference>
<dbReference type="EMBL" id="GBRH01227860">
    <property type="protein sequence ID" value="JAD70035.1"/>
    <property type="molecule type" value="Transcribed_RNA"/>
</dbReference>
<accession>A0A0A9C9F1</accession>
<protein>
    <submittedName>
        <fullName evidence="1">Uncharacterized protein</fullName>
    </submittedName>
</protein>